<dbReference type="PROSITE" id="PS00372">
    <property type="entry name" value="PTS_EIIA_TYPE_2_HIS"/>
    <property type="match status" value="1"/>
</dbReference>
<feature type="transmembrane region" description="Helical" evidence="5">
    <location>
        <begin position="239"/>
        <end position="257"/>
    </location>
</feature>
<dbReference type="Gene3D" id="3.40.930.10">
    <property type="entry name" value="Mannitol-specific EII, Chain A"/>
    <property type="match status" value="1"/>
</dbReference>
<feature type="transmembrane region" description="Helical" evidence="5">
    <location>
        <begin position="137"/>
        <end position="159"/>
    </location>
</feature>
<dbReference type="GO" id="GO:1902600">
    <property type="term" value="P:proton transmembrane transport"/>
    <property type="evidence" value="ECO:0007669"/>
    <property type="project" value="InterPro"/>
</dbReference>
<evidence type="ECO:0000256" key="1">
    <source>
        <dbReference type="ARBA" id="ARBA00004141"/>
    </source>
</evidence>
<feature type="transmembrane region" description="Helical" evidence="5">
    <location>
        <begin position="313"/>
        <end position="331"/>
    </location>
</feature>
<dbReference type="Pfam" id="PF00359">
    <property type="entry name" value="PTS_EIIA_2"/>
    <property type="match status" value="1"/>
</dbReference>
<feature type="domain" description="PTS EIIA type-2" evidence="6">
    <location>
        <begin position="422"/>
        <end position="569"/>
    </location>
</feature>
<accession>A0A518D129</accession>
<reference evidence="7 8" key="1">
    <citation type="submission" date="2019-02" db="EMBL/GenBank/DDBJ databases">
        <title>Deep-cultivation of Planctomycetes and their phenomic and genomic characterization uncovers novel biology.</title>
        <authorList>
            <person name="Wiegand S."/>
            <person name="Jogler M."/>
            <person name="Boedeker C."/>
            <person name="Pinto D."/>
            <person name="Vollmers J."/>
            <person name="Rivas-Marin E."/>
            <person name="Kohn T."/>
            <person name="Peeters S.H."/>
            <person name="Heuer A."/>
            <person name="Rast P."/>
            <person name="Oberbeckmann S."/>
            <person name="Bunk B."/>
            <person name="Jeske O."/>
            <person name="Meyerdierks A."/>
            <person name="Storesund J.E."/>
            <person name="Kallscheuer N."/>
            <person name="Luecker S."/>
            <person name="Lage O.M."/>
            <person name="Pohl T."/>
            <person name="Merkel B.J."/>
            <person name="Hornburger P."/>
            <person name="Mueller R.-W."/>
            <person name="Bruemmer F."/>
            <person name="Labrenz M."/>
            <person name="Spormann A.M."/>
            <person name="Op den Camp H."/>
            <person name="Overmann J."/>
            <person name="Amann R."/>
            <person name="Jetten M.S.M."/>
            <person name="Mascher T."/>
            <person name="Medema M.H."/>
            <person name="Devos D.P."/>
            <person name="Kaster A.-K."/>
            <person name="Ovreas L."/>
            <person name="Rohde M."/>
            <person name="Galperin M.Y."/>
            <person name="Jogler C."/>
        </authorList>
    </citation>
    <scope>NUCLEOTIDE SEQUENCE [LARGE SCALE GENOMIC DNA]</scope>
    <source>
        <strain evidence="7 8">Pla163</strain>
    </source>
</reference>
<feature type="transmembrane region" description="Helical" evidence="5">
    <location>
        <begin position="288"/>
        <end position="307"/>
    </location>
</feature>
<feature type="transmembrane region" description="Helical" evidence="5">
    <location>
        <begin position="105"/>
        <end position="125"/>
    </location>
</feature>
<dbReference type="Pfam" id="PF00999">
    <property type="entry name" value="Na_H_Exchanger"/>
    <property type="match status" value="1"/>
</dbReference>
<evidence type="ECO:0000313" key="8">
    <source>
        <dbReference type="Proteomes" id="UP000319342"/>
    </source>
</evidence>
<dbReference type="GO" id="GO:0015297">
    <property type="term" value="F:antiporter activity"/>
    <property type="evidence" value="ECO:0007669"/>
    <property type="project" value="InterPro"/>
</dbReference>
<dbReference type="SUPFAM" id="SSF55804">
    <property type="entry name" value="Phoshotransferase/anion transport protein"/>
    <property type="match status" value="1"/>
</dbReference>
<feature type="transmembrane region" description="Helical" evidence="5">
    <location>
        <begin position="202"/>
        <end position="232"/>
    </location>
</feature>
<dbReference type="GO" id="GO:0016020">
    <property type="term" value="C:membrane"/>
    <property type="evidence" value="ECO:0007669"/>
    <property type="project" value="UniProtKB-SubCell"/>
</dbReference>
<name>A0A518D129_9BACT</name>
<keyword evidence="8" id="KW-1185">Reference proteome</keyword>
<dbReference type="InterPro" id="IPR006153">
    <property type="entry name" value="Cation/H_exchanger_TM"/>
</dbReference>
<keyword evidence="3 5" id="KW-1133">Transmembrane helix</keyword>
<dbReference type="InterPro" id="IPR016152">
    <property type="entry name" value="PTrfase/Anion_transptr"/>
</dbReference>
<evidence type="ECO:0000256" key="4">
    <source>
        <dbReference type="ARBA" id="ARBA00023136"/>
    </source>
</evidence>
<evidence type="ECO:0000259" key="6">
    <source>
        <dbReference type="PROSITE" id="PS51094"/>
    </source>
</evidence>
<dbReference type="RefSeq" id="WP_419185830.1">
    <property type="nucleotide sequence ID" value="NZ_CP036290.1"/>
</dbReference>
<feature type="transmembrane region" description="Helical" evidence="5">
    <location>
        <begin position="75"/>
        <end position="93"/>
    </location>
</feature>
<dbReference type="AlphaFoldDB" id="A0A518D129"/>
<dbReference type="Proteomes" id="UP000319342">
    <property type="component" value="Chromosome"/>
</dbReference>
<sequence>MPSLSLVALSGPLLGQLEPLLVLGIVLAVGAVFGILAKKIHLPSVTGQILAGFVVGTYGIGLVDSKAVLVSLQPLSHFALALIAVEVGSHLNIQRLRNAGRRLTLLLLFELTLMPAIVFGALALGTPLGWGGIEMGLAIAALMAALAIETSPATTVHLVRETKSRGVLTKTLLASVALSNIACIFVFELARAGTLSAMADNVGVAGIFAGAFTSLATSLAVGGAIGLGLVWMSRSTGRADALVTIALIGVILCDGIAGALGASPLLACLALGFVQTNLLPAREKLIDSVLANFLPSMMAVFFTLAGMKLDPGVLVTGGLIAGVLFVARAGAKLLVARTAMVMAQAPDKLRNLLGMSRLPQAGVTIGLLLTLQEDPAFDAVESLLVAVVLAVVMLNEIVGPILTRVALKRSGEADMDRTRLIDFLGEENIVTGLEAETVEDAIERLTERLVSSHQLPQSTLEPLLASTLEREAQVSTVLGSGLAIPHGTLDEGERMLGVMGLSRKGLALGAPDGKPVHCIVLLATPRGQRERHLEVLATLARMIGTDPTFAQELFTADTPAHAYELLHGEESGDFNYFLDDEE</sequence>
<feature type="transmembrane region" description="Helical" evidence="5">
    <location>
        <begin position="20"/>
        <end position="37"/>
    </location>
</feature>
<dbReference type="InterPro" id="IPR002178">
    <property type="entry name" value="PTS_EIIA_type-2_dom"/>
</dbReference>
<evidence type="ECO:0000313" key="7">
    <source>
        <dbReference type="EMBL" id="QDU85198.1"/>
    </source>
</evidence>
<dbReference type="PROSITE" id="PS51094">
    <property type="entry name" value="PTS_EIIA_TYPE_2"/>
    <property type="match status" value="1"/>
</dbReference>
<evidence type="ECO:0000256" key="5">
    <source>
        <dbReference type="SAM" id="Phobius"/>
    </source>
</evidence>
<gene>
    <name evidence="7" type="primary">manP_1</name>
    <name evidence="7" type="ORF">Pla163_23260</name>
</gene>
<keyword evidence="4 5" id="KW-0472">Membrane</keyword>
<organism evidence="7 8">
    <name type="scientific">Rohdeia mirabilis</name>
    <dbReference type="NCBI Taxonomy" id="2528008"/>
    <lineage>
        <taxon>Bacteria</taxon>
        <taxon>Pseudomonadati</taxon>
        <taxon>Planctomycetota</taxon>
        <taxon>Planctomycetia</taxon>
        <taxon>Planctomycetia incertae sedis</taxon>
        <taxon>Rohdeia</taxon>
    </lineage>
</organism>
<keyword evidence="2 5" id="KW-0812">Transmembrane</keyword>
<protein>
    <submittedName>
        <fullName evidence="7">PTS system mannose-specific EIIBCA component</fullName>
    </submittedName>
</protein>
<evidence type="ECO:0000256" key="3">
    <source>
        <dbReference type="ARBA" id="ARBA00022989"/>
    </source>
</evidence>
<dbReference type="Gene3D" id="1.20.1530.20">
    <property type="match status" value="1"/>
</dbReference>
<proteinExistence type="predicted"/>
<dbReference type="PANTHER" id="PTHR43021:SF2">
    <property type="entry name" value="CATION_H+ EXCHANGER DOMAIN-CONTAINING PROTEIN"/>
    <property type="match status" value="1"/>
</dbReference>
<dbReference type="PANTHER" id="PTHR43021">
    <property type="entry name" value="NA(+)/H(+) ANTIPORTER-RELATED"/>
    <property type="match status" value="1"/>
</dbReference>
<dbReference type="EMBL" id="CP036290">
    <property type="protein sequence ID" value="QDU85198.1"/>
    <property type="molecule type" value="Genomic_DNA"/>
</dbReference>
<dbReference type="InterPro" id="IPR038770">
    <property type="entry name" value="Na+/solute_symporter_sf"/>
</dbReference>
<feature type="transmembrane region" description="Helical" evidence="5">
    <location>
        <begin position="171"/>
        <end position="190"/>
    </location>
</feature>
<comment type="subcellular location">
    <subcellularLocation>
        <location evidence="1">Membrane</location>
        <topology evidence="1">Multi-pass membrane protein</topology>
    </subcellularLocation>
</comment>
<feature type="transmembrane region" description="Helical" evidence="5">
    <location>
        <begin position="49"/>
        <end position="69"/>
    </location>
</feature>
<dbReference type="CDD" id="cd00211">
    <property type="entry name" value="PTS_IIA_fru"/>
    <property type="match status" value="1"/>
</dbReference>
<feature type="transmembrane region" description="Helical" evidence="5">
    <location>
        <begin position="383"/>
        <end position="407"/>
    </location>
</feature>
<evidence type="ECO:0000256" key="2">
    <source>
        <dbReference type="ARBA" id="ARBA00022692"/>
    </source>
</evidence>